<dbReference type="NCBIfam" id="NF033902">
    <property type="entry name" value="iso_D2_wall_anc"/>
    <property type="match status" value="1"/>
</dbReference>
<evidence type="ECO:0000313" key="5">
    <source>
        <dbReference type="Proteomes" id="UP001523565"/>
    </source>
</evidence>
<dbReference type="Gene3D" id="2.60.40.10">
    <property type="entry name" value="Immunoglobulins"/>
    <property type="match status" value="2"/>
</dbReference>
<dbReference type="NCBIfam" id="TIGR04226">
    <property type="entry name" value="RrgB_K2N_iso_D2"/>
    <property type="match status" value="1"/>
</dbReference>
<keyword evidence="1" id="KW-0812">Transmembrane</keyword>
<dbReference type="EMBL" id="JAMZFV010000027">
    <property type="protein sequence ID" value="MCP1111270.1"/>
    <property type="molecule type" value="Genomic_DNA"/>
</dbReference>
<organism evidence="4 5">
    <name type="scientific">Ohessyouella blattaphilus</name>
    <dbReference type="NCBI Taxonomy" id="2949333"/>
    <lineage>
        <taxon>Bacteria</taxon>
        <taxon>Bacillati</taxon>
        <taxon>Bacillota</taxon>
        <taxon>Clostridia</taxon>
        <taxon>Lachnospirales</taxon>
        <taxon>Lachnospiraceae</taxon>
        <taxon>Ohessyouella</taxon>
    </lineage>
</organism>
<keyword evidence="2" id="KW-0732">Signal</keyword>
<dbReference type="Pfam" id="PF16555">
    <property type="entry name" value="GramPos_pilinD1"/>
    <property type="match status" value="1"/>
</dbReference>
<feature type="domain" description="Gram-positive pilin subunit D1 N-terminal" evidence="3">
    <location>
        <begin position="41"/>
        <end position="178"/>
    </location>
</feature>
<feature type="signal peptide" evidence="2">
    <location>
        <begin position="1"/>
        <end position="28"/>
    </location>
</feature>
<keyword evidence="1" id="KW-0472">Membrane</keyword>
<dbReference type="Proteomes" id="UP001523565">
    <property type="component" value="Unassembled WGS sequence"/>
</dbReference>
<comment type="caution">
    <text evidence="4">The sequence shown here is derived from an EMBL/GenBank/DDBJ whole genome shotgun (WGS) entry which is preliminary data.</text>
</comment>
<proteinExistence type="predicted"/>
<evidence type="ECO:0000256" key="1">
    <source>
        <dbReference type="SAM" id="Phobius"/>
    </source>
</evidence>
<dbReference type="InterPro" id="IPR026466">
    <property type="entry name" value="Fim_isopep_form_D2_dom"/>
</dbReference>
<dbReference type="InterPro" id="IPR032364">
    <property type="entry name" value="GramPos_pilinD1_N"/>
</dbReference>
<evidence type="ECO:0000259" key="3">
    <source>
        <dbReference type="Pfam" id="PF16555"/>
    </source>
</evidence>
<reference evidence="4 5" key="1">
    <citation type="journal article" date="2022" name="Genome Biol. Evol.">
        <title>Host diet, physiology and behaviors set the stage for Lachnospiraceae cladogenesis.</title>
        <authorList>
            <person name="Vera-Ponce De Leon A."/>
            <person name="Schneider M."/>
            <person name="Jahnes B.C."/>
            <person name="Sadowski V."/>
            <person name="Camuy-Velez L.A."/>
            <person name="Duan J."/>
            <person name="Sabree Z.L."/>
        </authorList>
    </citation>
    <scope>NUCLEOTIDE SEQUENCE [LARGE SCALE GENOMIC DNA]</scope>
    <source>
        <strain evidence="4 5">PAL227</strain>
    </source>
</reference>
<keyword evidence="1" id="KW-1133">Transmembrane helix</keyword>
<dbReference type="InterPro" id="IPR048052">
    <property type="entry name" value="FM1-like"/>
</dbReference>
<dbReference type="NCBIfam" id="TIGR01167">
    <property type="entry name" value="LPXTG_anchor"/>
    <property type="match status" value="1"/>
</dbReference>
<evidence type="ECO:0000313" key="4">
    <source>
        <dbReference type="EMBL" id="MCP1111270.1"/>
    </source>
</evidence>
<feature type="chain" id="PRO_5045763612" evidence="2">
    <location>
        <begin position="29"/>
        <end position="515"/>
    </location>
</feature>
<gene>
    <name evidence="4" type="ORF">NK118_13525</name>
</gene>
<protein>
    <submittedName>
        <fullName evidence="4">SpaH/EbpB family LPXTG-anchored major pilin</fullName>
    </submittedName>
</protein>
<dbReference type="RefSeq" id="WP_262070148.1">
    <property type="nucleotide sequence ID" value="NZ_JAMXOC010000027.1"/>
</dbReference>
<sequence length="515" mass="55365">MTKKFINKLLSAFLALSLLFASSAVALAAPADVPNPALEGSITVHKYGTDHEPTNPANGLEITDETTLSKLGTPLSGVGFTLSLIKETDDDWTFKEGMSAAEALMHIETTYPEQTTDEHGITSWDGLDSVRYYVLEETTAPANGNYRAMEPTIIAVPYGFTGSGTGWNYDVHVYPKNVNQEEVTKTVTDNENGYKVGDTVTWVINGRVPSDLRLPNGTEEGTHIYGSLSFHDQLDTRLDYTQNSETVNMILPGDEKILLEREDDYTVEEEAPHGIKIALTEAGIDKLVDTGAGRIEIILPTVINSSATVTTNEEGDLAIENNVTKSWQHAGTQEDNSATPTDKPKVTLAYIEILKVDHKQKDILLNGAQFKVATSEANAKAGNFIKDGDGEEILVTTAAGGGNVAGYAVISGLPASADSDVSYYLREVKAPEAPEDHPDWEYVLRPDAIKVTIPAGQNNASVTVENTRLGDDGPGPIFGLPLTGGIGAAIFIAAGLLLVMIGLFALKKSKRIEKK</sequence>
<dbReference type="Gene3D" id="2.60.40.740">
    <property type="match status" value="1"/>
</dbReference>
<feature type="transmembrane region" description="Helical" evidence="1">
    <location>
        <begin position="486"/>
        <end position="506"/>
    </location>
</feature>
<keyword evidence="5" id="KW-1185">Reference proteome</keyword>
<accession>A0ABT1EKN9</accession>
<dbReference type="InterPro" id="IPR013783">
    <property type="entry name" value="Ig-like_fold"/>
</dbReference>
<evidence type="ECO:0000256" key="2">
    <source>
        <dbReference type="SAM" id="SignalP"/>
    </source>
</evidence>
<name>A0ABT1EKN9_9FIRM</name>